<feature type="domain" description="Phosphoribosyl-AMP cyclohydrolase" evidence="12">
    <location>
        <begin position="32"/>
        <end position="105"/>
    </location>
</feature>
<comment type="similarity">
    <text evidence="5">In the C-terminal section; belongs to the PRA-PH family.</text>
</comment>
<dbReference type="UniPathway" id="UPA00031">
    <property type="reaction ID" value="UER00008"/>
</dbReference>
<dbReference type="GO" id="GO:0005737">
    <property type="term" value="C:cytoplasm"/>
    <property type="evidence" value="ECO:0007669"/>
    <property type="project" value="UniProtKB-SubCell"/>
</dbReference>
<comment type="similarity">
    <text evidence="11">Belongs to the PRA-CH family.</text>
</comment>
<dbReference type="GO" id="GO:0000105">
    <property type="term" value="P:L-histidine biosynthetic process"/>
    <property type="evidence" value="ECO:0007669"/>
    <property type="project" value="UniProtKB-UniRule"/>
</dbReference>
<dbReference type="NCBIfam" id="NF000768">
    <property type="entry name" value="PRK00051.1"/>
    <property type="match status" value="1"/>
</dbReference>
<comment type="cofactor">
    <cofactor evidence="11">
        <name>Zn(2+)</name>
        <dbReference type="ChEBI" id="CHEBI:29105"/>
    </cofactor>
    <text evidence="11">Binds 1 zinc ion per subunit.</text>
</comment>
<evidence type="ECO:0000313" key="14">
    <source>
        <dbReference type="Proteomes" id="UP000242881"/>
    </source>
</evidence>
<dbReference type="GO" id="GO:0008270">
    <property type="term" value="F:zinc ion binding"/>
    <property type="evidence" value="ECO:0007669"/>
    <property type="project" value="UniProtKB-UniRule"/>
</dbReference>
<evidence type="ECO:0000256" key="2">
    <source>
        <dbReference type="ARBA" id="ARBA00001460"/>
    </source>
</evidence>
<dbReference type="GO" id="GO:0004636">
    <property type="term" value="F:phosphoribosyl-ATP diphosphatase activity"/>
    <property type="evidence" value="ECO:0007669"/>
    <property type="project" value="UniProtKB-EC"/>
</dbReference>
<evidence type="ECO:0000313" key="13">
    <source>
        <dbReference type="EMBL" id="PMP72000.1"/>
    </source>
</evidence>
<dbReference type="HAMAP" id="MF_01021">
    <property type="entry name" value="HisI"/>
    <property type="match status" value="1"/>
</dbReference>
<evidence type="ECO:0000256" key="10">
    <source>
        <dbReference type="ARBA" id="ARBA00023102"/>
    </source>
</evidence>
<feature type="binding site" evidence="11">
    <location>
        <position position="79"/>
    </location>
    <ligand>
        <name>Mg(2+)</name>
        <dbReference type="ChEBI" id="CHEBI:18420"/>
    </ligand>
</feature>
<keyword evidence="8 11" id="KW-0028">Amino-acid biosynthesis</keyword>
<sequence>MKKVDLKDIKWDKMNGLIPVVVQDIDSKDVLMQAFVNEEALRLSIKSGYAHYFSRSRNTIWKKGETSGNVQKIVKILVDCDEDCILYMVKQSGVACHTGEYSCFFREINALE</sequence>
<dbReference type="FunFam" id="3.10.20.810:FF:000001">
    <property type="entry name" value="Histidine biosynthesis bifunctional protein HisIE"/>
    <property type="match status" value="1"/>
</dbReference>
<feature type="binding site" evidence="11">
    <location>
        <position position="103"/>
    </location>
    <ligand>
        <name>Zn(2+)</name>
        <dbReference type="ChEBI" id="CHEBI:29105"/>
        <note>ligand shared between dimeric partners</note>
    </ligand>
</feature>
<dbReference type="InterPro" id="IPR038019">
    <property type="entry name" value="PRib_AMP_CycHydrolase_sf"/>
</dbReference>
<dbReference type="Proteomes" id="UP000242881">
    <property type="component" value="Unassembled WGS sequence"/>
</dbReference>
<evidence type="ECO:0000256" key="3">
    <source>
        <dbReference type="ARBA" id="ARBA00005169"/>
    </source>
</evidence>
<dbReference type="EMBL" id="PNIN01000030">
    <property type="protein sequence ID" value="PMP72000.1"/>
    <property type="molecule type" value="Genomic_DNA"/>
</dbReference>
<comment type="catalytic activity">
    <reaction evidence="2">
        <text>1-(5-phospho-beta-D-ribosyl)-ATP + H2O = 1-(5-phospho-beta-D-ribosyl)-5'-AMP + diphosphate + H(+)</text>
        <dbReference type="Rhea" id="RHEA:22828"/>
        <dbReference type="ChEBI" id="CHEBI:15377"/>
        <dbReference type="ChEBI" id="CHEBI:15378"/>
        <dbReference type="ChEBI" id="CHEBI:33019"/>
        <dbReference type="ChEBI" id="CHEBI:59457"/>
        <dbReference type="ChEBI" id="CHEBI:73183"/>
        <dbReference type="EC" id="3.6.1.31"/>
    </reaction>
</comment>
<evidence type="ECO:0000256" key="4">
    <source>
        <dbReference type="ARBA" id="ARBA00005204"/>
    </source>
</evidence>
<accession>A0A2J6WNQ4</accession>
<comment type="subunit">
    <text evidence="11">Homodimer.</text>
</comment>
<comment type="cofactor">
    <cofactor evidence="11">
        <name>Mg(2+)</name>
        <dbReference type="ChEBI" id="CHEBI:18420"/>
    </cofactor>
    <text evidence="11">Binds 1 Mg(2+) ion per subunit.</text>
</comment>
<dbReference type="InterPro" id="IPR026660">
    <property type="entry name" value="PRA-CH"/>
</dbReference>
<dbReference type="PANTHER" id="PTHR42945">
    <property type="entry name" value="HISTIDINE BIOSYNTHESIS BIFUNCTIONAL PROTEIN"/>
    <property type="match status" value="1"/>
</dbReference>
<dbReference type="Gene3D" id="3.10.20.810">
    <property type="entry name" value="Phosphoribosyl-AMP cyclohydrolase"/>
    <property type="match status" value="1"/>
</dbReference>
<feature type="binding site" evidence="11">
    <location>
        <position position="83"/>
    </location>
    <ligand>
        <name>Mg(2+)</name>
        <dbReference type="ChEBI" id="CHEBI:18420"/>
    </ligand>
</feature>
<keyword evidence="7 11" id="KW-0963">Cytoplasm</keyword>
<dbReference type="GO" id="GO:0004635">
    <property type="term" value="F:phosphoribosyl-AMP cyclohydrolase activity"/>
    <property type="evidence" value="ECO:0007669"/>
    <property type="project" value="UniProtKB-UniRule"/>
</dbReference>
<comment type="caution">
    <text evidence="13">The sequence shown here is derived from an EMBL/GenBank/DDBJ whole genome shotgun (WGS) entry which is preliminary data.</text>
</comment>
<feature type="binding site" evidence="11">
    <location>
        <position position="81"/>
    </location>
    <ligand>
        <name>Mg(2+)</name>
        <dbReference type="ChEBI" id="CHEBI:18420"/>
    </ligand>
</feature>
<evidence type="ECO:0000256" key="5">
    <source>
        <dbReference type="ARBA" id="ARBA00007731"/>
    </source>
</evidence>
<comment type="similarity">
    <text evidence="6">In the N-terminal section; belongs to the PRA-CH family.</text>
</comment>
<feature type="binding site" evidence="11">
    <location>
        <position position="96"/>
    </location>
    <ligand>
        <name>Zn(2+)</name>
        <dbReference type="ChEBI" id="CHEBI:29105"/>
        <note>ligand shared between dimeric partners</note>
    </ligand>
</feature>
<gene>
    <name evidence="11" type="primary">hisI</name>
    <name evidence="13" type="ORF">C0187_02670</name>
</gene>
<comment type="pathway">
    <text evidence="3 11">Amino-acid biosynthesis; L-histidine biosynthesis; L-histidine from 5-phospho-alpha-D-ribose 1-diphosphate: step 3/9.</text>
</comment>
<reference evidence="13 14" key="1">
    <citation type="submission" date="2018-01" db="EMBL/GenBank/DDBJ databases">
        <title>Metagenomic assembled genomes from two thermal pools in the Uzon Caldera, Kamchatka, Russia.</title>
        <authorList>
            <person name="Wilkins L."/>
            <person name="Ettinger C."/>
        </authorList>
    </citation>
    <scope>NUCLEOTIDE SEQUENCE [LARGE SCALE GENOMIC DNA]</scope>
    <source>
        <strain evidence="13">ZAV-05</strain>
    </source>
</reference>
<comment type="pathway">
    <text evidence="4">Amino-acid biosynthesis; L-histidine biosynthesis; L-histidine from 5-phospho-alpha-D-ribose 1-diphosphate: step 2/9.</text>
</comment>
<proteinExistence type="inferred from homology"/>
<feature type="binding site" evidence="11">
    <location>
        <position position="80"/>
    </location>
    <ligand>
        <name>Zn(2+)</name>
        <dbReference type="ChEBI" id="CHEBI:29105"/>
        <note>ligand shared between dimeric partners</note>
    </ligand>
</feature>
<name>A0A2J6WNQ4_9BACT</name>
<organism evidence="13 14">
    <name type="scientific">Calditerrivibrio nitroreducens</name>
    <dbReference type="NCBI Taxonomy" id="477976"/>
    <lineage>
        <taxon>Bacteria</taxon>
        <taxon>Pseudomonadati</taxon>
        <taxon>Deferribacterota</taxon>
        <taxon>Deferribacteres</taxon>
        <taxon>Deferribacterales</taxon>
        <taxon>Calditerrivibrionaceae</taxon>
    </lineage>
</organism>
<comment type="function">
    <text evidence="11">Catalyzes the hydrolysis of the adenine ring of phosphoribosyl-AMP.</text>
</comment>
<evidence type="ECO:0000256" key="11">
    <source>
        <dbReference type="HAMAP-Rule" id="MF_01021"/>
    </source>
</evidence>
<evidence type="ECO:0000256" key="6">
    <source>
        <dbReference type="ARBA" id="ARBA00008299"/>
    </source>
</evidence>
<evidence type="ECO:0000259" key="12">
    <source>
        <dbReference type="Pfam" id="PF01502"/>
    </source>
</evidence>
<evidence type="ECO:0000256" key="7">
    <source>
        <dbReference type="ARBA" id="ARBA00022490"/>
    </source>
</evidence>
<comment type="subcellular location">
    <subcellularLocation>
        <location evidence="11">Cytoplasm</location>
    </subcellularLocation>
</comment>
<evidence type="ECO:0000256" key="9">
    <source>
        <dbReference type="ARBA" id="ARBA00022801"/>
    </source>
</evidence>
<dbReference type="PANTHER" id="PTHR42945:SF1">
    <property type="entry name" value="HISTIDINE BIOSYNTHESIS BIFUNCTIONAL PROTEIN HIS7"/>
    <property type="match status" value="1"/>
</dbReference>
<evidence type="ECO:0000256" key="8">
    <source>
        <dbReference type="ARBA" id="ARBA00022605"/>
    </source>
</evidence>
<dbReference type="GO" id="GO:0000287">
    <property type="term" value="F:magnesium ion binding"/>
    <property type="evidence" value="ECO:0007669"/>
    <property type="project" value="UniProtKB-UniRule"/>
</dbReference>
<dbReference type="InterPro" id="IPR002496">
    <property type="entry name" value="PRib_AMP_CycHydrolase_dom"/>
</dbReference>
<dbReference type="Pfam" id="PF01502">
    <property type="entry name" value="PRA-CH"/>
    <property type="match status" value="1"/>
</dbReference>
<keyword evidence="11" id="KW-0862">Zinc</keyword>
<dbReference type="SUPFAM" id="SSF141734">
    <property type="entry name" value="HisI-like"/>
    <property type="match status" value="1"/>
</dbReference>
<evidence type="ECO:0000256" key="1">
    <source>
        <dbReference type="ARBA" id="ARBA00000024"/>
    </source>
</evidence>
<dbReference type="RefSeq" id="WP_424606278.1">
    <property type="nucleotide sequence ID" value="NZ_JBNAVA010000014.1"/>
</dbReference>
<comment type="catalytic activity">
    <reaction evidence="1 11">
        <text>1-(5-phospho-beta-D-ribosyl)-5'-AMP + H2O = 1-(5-phospho-beta-D-ribosyl)-5-[(5-phospho-beta-D-ribosylamino)methylideneamino]imidazole-4-carboxamide</text>
        <dbReference type="Rhea" id="RHEA:20049"/>
        <dbReference type="ChEBI" id="CHEBI:15377"/>
        <dbReference type="ChEBI" id="CHEBI:58435"/>
        <dbReference type="ChEBI" id="CHEBI:59457"/>
        <dbReference type="EC" id="3.5.4.19"/>
    </reaction>
</comment>
<dbReference type="EC" id="3.5.4.19" evidence="11"/>
<dbReference type="AlphaFoldDB" id="A0A2J6WNQ4"/>
<keyword evidence="9 11" id="KW-0378">Hydrolase</keyword>
<protein>
    <recommendedName>
        <fullName evidence="11">Phosphoribosyl-AMP cyclohydrolase</fullName>
        <shortName evidence="11">PRA-CH</shortName>
        <ecNumber evidence="11">3.5.4.19</ecNumber>
    </recommendedName>
</protein>
<keyword evidence="10 11" id="KW-0368">Histidine biosynthesis</keyword>
<keyword evidence="11" id="KW-0460">Magnesium</keyword>
<keyword evidence="11" id="KW-0479">Metal-binding</keyword>